<dbReference type="InterPro" id="IPR036322">
    <property type="entry name" value="WD40_repeat_dom_sf"/>
</dbReference>
<sequence>MPAPSPTHILRQHNAQINALAFSADNSLIYSGDSDGMVCIVYCKILRPVSLWQAHTGSILGIEGWDGKVVTHGRDNKLHVWLLPAIIEAISDSTSSSLEQPTLVYSLDVNALNYCRFSLLPGSAHDPSSSTALVAVPNLVDSDFVDIWELPSLQRLHAAVGKASQEPATSDGTGRTKTGIVMSIHLYRAPAGLGSRSGQLRIVAGYEDGSVRLQVYDGLASTSIEGQGWVNLWSCKVHRESVMHLAVSADLTFGLTISADHLIGKYGLKDDLAEGRATIHRTKHPGNGAIAIRSDGRVCAVAGWDGSIRLYSTKTFKSLGALAYHRDSCYAVAFACLHPRQRDPNDDDSDDEQEADKRTRWLAAGGKDTRVSIWELMDFDKRQTSKD</sequence>
<name>A0A165DPD0_9BASI</name>
<evidence type="ECO:0000256" key="4">
    <source>
        <dbReference type="ARBA" id="ARBA00040563"/>
    </source>
</evidence>
<dbReference type="InterPro" id="IPR001680">
    <property type="entry name" value="WD40_rpt"/>
</dbReference>
<dbReference type="PROSITE" id="PS50082">
    <property type="entry name" value="WD_REPEATS_2"/>
    <property type="match status" value="1"/>
</dbReference>
<evidence type="ECO:0000256" key="3">
    <source>
        <dbReference type="ARBA" id="ARBA00037931"/>
    </source>
</evidence>
<feature type="region of interest" description="Disordered" evidence="6">
    <location>
        <begin position="341"/>
        <end position="361"/>
    </location>
</feature>
<evidence type="ECO:0000313" key="8">
    <source>
        <dbReference type="Proteomes" id="UP000076842"/>
    </source>
</evidence>
<dbReference type="STRING" id="1353952.A0A165DPD0"/>
<dbReference type="Gene3D" id="2.130.10.10">
    <property type="entry name" value="YVTN repeat-like/Quinoprotein amine dehydrogenase"/>
    <property type="match status" value="2"/>
</dbReference>
<dbReference type="SMART" id="SM00320">
    <property type="entry name" value="WD40"/>
    <property type="match status" value="4"/>
</dbReference>
<dbReference type="PANTHER" id="PTHR19854:SF1">
    <property type="entry name" value="GUANINE NUCLEOTIDE-BINDING PROTEIN SUBUNIT BETA-LIKE PROTEIN 1"/>
    <property type="match status" value="1"/>
</dbReference>
<dbReference type="InterPro" id="IPR015943">
    <property type="entry name" value="WD40/YVTN_repeat-like_dom_sf"/>
</dbReference>
<evidence type="ECO:0000256" key="6">
    <source>
        <dbReference type="SAM" id="MobiDB-lite"/>
    </source>
</evidence>
<reference evidence="7 8" key="1">
    <citation type="journal article" date="2016" name="Mol. Biol. Evol.">
        <title>Comparative Genomics of Early-Diverging Mushroom-Forming Fungi Provides Insights into the Origins of Lignocellulose Decay Capabilities.</title>
        <authorList>
            <person name="Nagy L.G."/>
            <person name="Riley R."/>
            <person name="Tritt A."/>
            <person name="Adam C."/>
            <person name="Daum C."/>
            <person name="Floudas D."/>
            <person name="Sun H."/>
            <person name="Yadav J.S."/>
            <person name="Pangilinan J."/>
            <person name="Larsson K.H."/>
            <person name="Matsuura K."/>
            <person name="Barry K."/>
            <person name="Labutti K."/>
            <person name="Kuo R."/>
            <person name="Ohm R.A."/>
            <person name="Bhattacharya S.S."/>
            <person name="Shirouzu T."/>
            <person name="Yoshinaga Y."/>
            <person name="Martin F.M."/>
            <person name="Grigoriev I.V."/>
            <person name="Hibbett D.S."/>
        </authorList>
    </citation>
    <scope>NUCLEOTIDE SEQUENCE [LARGE SCALE GENOMIC DNA]</scope>
    <source>
        <strain evidence="7 8">HHB12733</strain>
    </source>
</reference>
<feature type="repeat" description="WD" evidence="5">
    <location>
        <begin position="10"/>
        <end position="38"/>
    </location>
</feature>
<dbReference type="Pfam" id="PF00400">
    <property type="entry name" value="WD40"/>
    <property type="match status" value="2"/>
</dbReference>
<proteinExistence type="inferred from homology"/>
<gene>
    <name evidence="7" type="ORF">CALCODRAFT_501296</name>
</gene>
<keyword evidence="8" id="KW-1185">Reference proteome</keyword>
<dbReference type="Proteomes" id="UP000076842">
    <property type="component" value="Unassembled WGS sequence"/>
</dbReference>
<evidence type="ECO:0000256" key="2">
    <source>
        <dbReference type="ARBA" id="ARBA00022737"/>
    </source>
</evidence>
<dbReference type="OrthoDB" id="7668193at2759"/>
<dbReference type="AlphaFoldDB" id="A0A165DPD0"/>
<evidence type="ECO:0000256" key="5">
    <source>
        <dbReference type="PROSITE-ProRule" id="PRU00221"/>
    </source>
</evidence>
<dbReference type="InParanoid" id="A0A165DPD0"/>
<dbReference type="SUPFAM" id="SSF50978">
    <property type="entry name" value="WD40 repeat-like"/>
    <property type="match status" value="1"/>
</dbReference>
<dbReference type="EMBL" id="KV424042">
    <property type="protein sequence ID" value="KZT53245.1"/>
    <property type="molecule type" value="Genomic_DNA"/>
</dbReference>
<evidence type="ECO:0000256" key="1">
    <source>
        <dbReference type="ARBA" id="ARBA00022574"/>
    </source>
</evidence>
<feature type="compositionally biased region" description="Acidic residues" evidence="6">
    <location>
        <begin position="345"/>
        <end position="354"/>
    </location>
</feature>
<protein>
    <recommendedName>
        <fullName evidence="4">ASTRA-associated protein 1</fullName>
    </recommendedName>
</protein>
<organism evidence="7 8">
    <name type="scientific">Calocera cornea HHB12733</name>
    <dbReference type="NCBI Taxonomy" id="1353952"/>
    <lineage>
        <taxon>Eukaryota</taxon>
        <taxon>Fungi</taxon>
        <taxon>Dikarya</taxon>
        <taxon>Basidiomycota</taxon>
        <taxon>Agaricomycotina</taxon>
        <taxon>Dacrymycetes</taxon>
        <taxon>Dacrymycetales</taxon>
        <taxon>Dacrymycetaceae</taxon>
        <taxon>Calocera</taxon>
    </lineage>
</organism>
<dbReference type="FunCoup" id="A0A165DPD0">
    <property type="interactions" value="154"/>
</dbReference>
<dbReference type="PANTHER" id="PTHR19854">
    <property type="entry name" value="TRANSDUCIN BETA-LIKE 3"/>
    <property type="match status" value="1"/>
</dbReference>
<keyword evidence="2" id="KW-0677">Repeat</keyword>
<keyword evidence="1 5" id="KW-0853">WD repeat</keyword>
<comment type="similarity">
    <text evidence="3">Belongs to the WD repeat ASA1 family.</text>
</comment>
<evidence type="ECO:0000313" key="7">
    <source>
        <dbReference type="EMBL" id="KZT53245.1"/>
    </source>
</evidence>
<accession>A0A165DPD0</accession>